<dbReference type="EMBL" id="JAPQKP010000001">
    <property type="protein sequence ID" value="KAJ5211200.1"/>
    <property type="molecule type" value="Genomic_DNA"/>
</dbReference>
<accession>A0A9W9N198</accession>
<sequence length="83" mass="9383">MKPGQMAKTCGEDGKSGDKQIPFSTAMGLDVEESSDEQKQEEREEHILNEFSTFGHIRGPKLTRQNAMRSEMTSSTWNRASEF</sequence>
<protein>
    <submittedName>
        <fullName evidence="2">Uncharacterized protein</fullName>
    </submittedName>
</protein>
<dbReference type="AlphaFoldDB" id="A0A9W9N198"/>
<feature type="compositionally biased region" description="Basic and acidic residues" evidence="1">
    <location>
        <begin position="36"/>
        <end position="48"/>
    </location>
</feature>
<keyword evidence="3" id="KW-1185">Reference proteome</keyword>
<feature type="region of interest" description="Disordered" evidence="1">
    <location>
        <begin position="1"/>
        <end position="83"/>
    </location>
</feature>
<feature type="compositionally biased region" description="Polar residues" evidence="1">
    <location>
        <begin position="63"/>
        <end position="83"/>
    </location>
</feature>
<evidence type="ECO:0000256" key="1">
    <source>
        <dbReference type="SAM" id="MobiDB-lite"/>
    </source>
</evidence>
<reference evidence="2" key="2">
    <citation type="journal article" date="2023" name="IMA Fungus">
        <title>Comparative genomic study of the Penicillium genus elucidates a diverse pangenome and 15 lateral gene transfer events.</title>
        <authorList>
            <person name="Petersen C."/>
            <person name="Sorensen T."/>
            <person name="Nielsen M.R."/>
            <person name="Sondergaard T.E."/>
            <person name="Sorensen J.L."/>
            <person name="Fitzpatrick D.A."/>
            <person name="Frisvad J.C."/>
            <person name="Nielsen K.L."/>
        </authorList>
    </citation>
    <scope>NUCLEOTIDE SEQUENCE</scope>
    <source>
        <strain evidence="2">IBT 16849</strain>
    </source>
</reference>
<gene>
    <name evidence="2" type="ORF">N7472_001339</name>
</gene>
<comment type="caution">
    <text evidence="2">The sequence shown here is derived from an EMBL/GenBank/DDBJ whole genome shotgun (WGS) entry which is preliminary data.</text>
</comment>
<organism evidence="2 3">
    <name type="scientific">Penicillium cf. griseofulvum</name>
    <dbReference type="NCBI Taxonomy" id="2972120"/>
    <lineage>
        <taxon>Eukaryota</taxon>
        <taxon>Fungi</taxon>
        <taxon>Dikarya</taxon>
        <taxon>Ascomycota</taxon>
        <taxon>Pezizomycotina</taxon>
        <taxon>Eurotiomycetes</taxon>
        <taxon>Eurotiomycetidae</taxon>
        <taxon>Eurotiales</taxon>
        <taxon>Aspergillaceae</taxon>
        <taxon>Penicillium</taxon>
    </lineage>
</organism>
<name>A0A9W9N198_9EURO</name>
<dbReference type="Proteomes" id="UP001150879">
    <property type="component" value="Unassembled WGS sequence"/>
</dbReference>
<proteinExistence type="predicted"/>
<reference evidence="2" key="1">
    <citation type="submission" date="2022-11" db="EMBL/GenBank/DDBJ databases">
        <authorList>
            <person name="Petersen C."/>
        </authorList>
    </citation>
    <scope>NUCLEOTIDE SEQUENCE</scope>
    <source>
        <strain evidence="2">IBT 16849</strain>
    </source>
</reference>
<evidence type="ECO:0000313" key="2">
    <source>
        <dbReference type="EMBL" id="KAJ5211200.1"/>
    </source>
</evidence>
<evidence type="ECO:0000313" key="3">
    <source>
        <dbReference type="Proteomes" id="UP001150879"/>
    </source>
</evidence>